<keyword evidence="2" id="KW-1185">Reference proteome</keyword>
<protein>
    <submittedName>
        <fullName evidence="1">Uncharacterized protein</fullName>
    </submittedName>
</protein>
<dbReference type="AlphaFoldDB" id="A0A4C1YZM6"/>
<reference evidence="1 2" key="1">
    <citation type="journal article" date="2019" name="Commun. Biol.">
        <title>The bagworm genome reveals a unique fibroin gene that provides high tensile strength.</title>
        <authorList>
            <person name="Kono N."/>
            <person name="Nakamura H."/>
            <person name="Ohtoshi R."/>
            <person name="Tomita M."/>
            <person name="Numata K."/>
            <person name="Arakawa K."/>
        </authorList>
    </citation>
    <scope>NUCLEOTIDE SEQUENCE [LARGE SCALE GENOMIC DNA]</scope>
</reference>
<dbReference type="Proteomes" id="UP000299102">
    <property type="component" value="Unassembled WGS sequence"/>
</dbReference>
<accession>A0A4C1YZM6</accession>
<evidence type="ECO:0000313" key="2">
    <source>
        <dbReference type="Proteomes" id="UP000299102"/>
    </source>
</evidence>
<organism evidence="1 2">
    <name type="scientific">Eumeta variegata</name>
    <name type="common">Bagworm moth</name>
    <name type="synonym">Eumeta japonica</name>
    <dbReference type="NCBI Taxonomy" id="151549"/>
    <lineage>
        <taxon>Eukaryota</taxon>
        <taxon>Metazoa</taxon>
        <taxon>Ecdysozoa</taxon>
        <taxon>Arthropoda</taxon>
        <taxon>Hexapoda</taxon>
        <taxon>Insecta</taxon>
        <taxon>Pterygota</taxon>
        <taxon>Neoptera</taxon>
        <taxon>Endopterygota</taxon>
        <taxon>Lepidoptera</taxon>
        <taxon>Glossata</taxon>
        <taxon>Ditrysia</taxon>
        <taxon>Tineoidea</taxon>
        <taxon>Psychidae</taxon>
        <taxon>Oiketicinae</taxon>
        <taxon>Eumeta</taxon>
    </lineage>
</organism>
<comment type="caution">
    <text evidence="1">The sequence shown here is derived from an EMBL/GenBank/DDBJ whole genome shotgun (WGS) entry which is preliminary data.</text>
</comment>
<sequence length="181" mass="20347">MNALQRRGAEGYPPFRLVQAFLVETRHRAFNLKSNFKYREPSQRFWCTTVHNSVLEFRWPTRPSSPSIEPIPIIRHRGPCQEAGNTALTSLGMRLSMEGIAVNFGSGNVLNLNPGHTLDSSLDPTLSFNPGPILNFVSGSGSRFWSRLVFDSDASHGSNLYEARTNNSFKTKYSLNYYGMV</sequence>
<gene>
    <name evidence="1" type="ORF">EVAR_99307_1</name>
</gene>
<evidence type="ECO:0000313" key="1">
    <source>
        <dbReference type="EMBL" id="GBP79785.1"/>
    </source>
</evidence>
<name>A0A4C1YZM6_EUMVA</name>
<dbReference type="EMBL" id="BGZK01001430">
    <property type="protein sequence ID" value="GBP79785.1"/>
    <property type="molecule type" value="Genomic_DNA"/>
</dbReference>
<proteinExistence type="predicted"/>